<evidence type="ECO:0000256" key="3">
    <source>
        <dbReference type="ARBA" id="ARBA00022960"/>
    </source>
</evidence>
<feature type="domain" description="Mur ligase central" evidence="11">
    <location>
        <begin position="123"/>
        <end position="323"/>
    </location>
</feature>
<dbReference type="NCBIfam" id="TIGR01085">
    <property type="entry name" value="murE"/>
    <property type="match status" value="1"/>
</dbReference>
<reference evidence="12 13" key="1">
    <citation type="submission" date="2017-05" db="EMBL/GenBank/DDBJ databases">
        <authorList>
            <person name="Song R."/>
            <person name="Chenine A.L."/>
            <person name="Ruprecht R.M."/>
        </authorList>
    </citation>
    <scope>NUCLEOTIDE SEQUENCE [LARGE SCALE GENOMIC DNA]</scope>
    <source>
        <strain evidence="12">SW32</strain>
    </source>
</reference>
<dbReference type="Gene3D" id="3.90.190.20">
    <property type="entry name" value="Mur ligase, C-terminal domain"/>
    <property type="match status" value="1"/>
</dbReference>
<dbReference type="InterPro" id="IPR036565">
    <property type="entry name" value="Mur-like_cat_sf"/>
</dbReference>
<dbReference type="InterPro" id="IPR000713">
    <property type="entry name" value="Mur_ligase_N"/>
</dbReference>
<dbReference type="GO" id="GO:0005524">
    <property type="term" value="F:ATP binding"/>
    <property type="evidence" value="ECO:0007669"/>
    <property type="project" value="UniProtKB-UniRule"/>
</dbReference>
<organism evidence="12 13">
    <name type="scientific">Kushneria marisflavi</name>
    <dbReference type="NCBI Taxonomy" id="157779"/>
    <lineage>
        <taxon>Bacteria</taxon>
        <taxon>Pseudomonadati</taxon>
        <taxon>Pseudomonadota</taxon>
        <taxon>Gammaproteobacteria</taxon>
        <taxon>Oceanospirillales</taxon>
        <taxon>Halomonadaceae</taxon>
        <taxon>Kushneria</taxon>
    </lineage>
</organism>
<dbReference type="NCBIfam" id="NF001126">
    <property type="entry name" value="PRK00139.1-4"/>
    <property type="match status" value="1"/>
</dbReference>
<dbReference type="EC" id="6.3.2.13" evidence="7"/>
<name>A0A240UT66_9GAMM</name>
<keyword evidence="13" id="KW-1185">Reference proteome</keyword>
<evidence type="ECO:0000313" key="13">
    <source>
        <dbReference type="Proteomes" id="UP000194457"/>
    </source>
</evidence>
<dbReference type="GO" id="GO:0005737">
    <property type="term" value="C:cytoplasm"/>
    <property type="evidence" value="ECO:0007669"/>
    <property type="project" value="UniProtKB-SubCell"/>
</dbReference>
<dbReference type="Pfam" id="PF08245">
    <property type="entry name" value="Mur_ligase_M"/>
    <property type="match status" value="1"/>
</dbReference>
<feature type="binding site" evidence="7">
    <location>
        <position position="202"/>
    </location>
    <ligand>
        <name>UDP-N-acetyl-alpha-D-muramoyl-L-alanyl-D-glutamate</name>
        <dbReference type="ChEBI" id="CHEBI:83900"/>
    </ligand>
</feature>
<dbReference type="InterPro" id="IPR004101">
    <property type="entry name" value="Mur_ligase_C"/>
</dbReference>
<dbReference type="SUPFAM" id="SSF53623">
    <property type="entry name" value="MurD-like peptide ligases, catalytic domain"/>
    <property type="match status" value="1"/>
</dbReference>
<evidence type="ECO:0000313" key="12">
    <source>
        <dbReference type="EMBL" id="ART64273.1"/>
    </source>
</evidence>
<keyword evidence="7" id="KW-0460">Magnesium</keyword>
<keyword evidence="7 12" id="KW-0436">Ligase</keyword>
<feature type="binding site" evidence="7">
    <location>
        <position position="395"/>
    </location>
    <ligand>
        <name>meso-2,6-diaminopimelate</name>
        <dbReference type="ChEBI" id="CHEBI:57791"/>
    </ligand>
</feature>
<gene>
    <name evidence="7" type="primary">murE</name>
    <name evidence="12" type="ORF">B9H00_15450</name>
</gene>
<dbReference type="Pfam" id="PF01225">
    <property type="entry name" value="Mur_ligase"/>
    <property type="match status" value="1"/>
</dbReference>
<evidence type="ECO:0000256" key="6">
    <source>
        <dbReference type="ARBA" id="ARBA00023316"/>
    </source>
</evidence>
<comment type="function">
    <text evidence="7">Catalyzes the addition of meso-diaminopimelic acid to the nucleotide precursor UDP-N-acetylmuramoyl-L-alanyl-D-glutamate (UMAG) in the biosynthesis of bacterial cell-wall peptidoglycan.</text>
</comment>
<dbReference type="Gene3D" id="3.40.1390.10">
    <property type="entry name" value="MurE/MurF, N-terminal domain"/>
    <property type="match status" value="1"/>
</dbReference>
<keyword evidence="6 7" id="KW-0961">Cell wall biogenesis/degradation</keyword>
<comment type="subcellular location">
    <subcellularLocation>
        <location evidence="7 8">Cytoplasm</location>
    </subcellularLocation>
</comment>
<protein>
    <recommendedName>
        <fullName evidence="7">UDP-N-acetylmuramoyl-L-alanyl-D-glutamate--2,6-diaminopimelate ligase</fullName>
        <ecNumber evidence="7">6.3.2.13</ecNumber>
    </recommendedName>
    <alternativeName>
        <fullName evidence="7">Meso-A2pm-adding enzyme</fullName>
    </alternativeName>
    <alternativeName>
        <fullName evidence="7">Meso-diaminopimelate-adding enzyme</fullName>
    </alternativeName>
    <alternativeName>
        <fullName evidence="7">UDP-MurNAc-L-Ala-D-Glu:meso-diaminopimelate ligase</fullName>
    </alternativeName>
    <alternativeName>
        <fullName evidence="7">UDP-MurNAc-tripeptide synthetase</fullName>
    </alternativeName>
    <alternativeName>
        <fullName evidence="7">UDP-N-acetylmuramyl-tripeptide synthetase</fullName>
    </alternativeName>
</protein>
<comment type="caution">
    <text evidence="7">Lacks conserved residue(s) required for the propagation of feature annotation.</text>
</comment>
<dbReference type="SUPFAM" id="SSF53244">
    <property type="entry name" value="MurD-like peptide ligases, peptide-binding domain"/>
    <property type="match status" value="1"/>
</dbReference>
<proteinExistence type="inferred from homology"/>
<keyword evidence="5 7" id="KW-0131">Cell cycle</keyword>
<dbReference type="NCBIfam" id="NF001124">
    <property type="entry name" value="PRK00139.1-2"/>
    <property type="match status" value="1"/>
</dbReference>
<feature type="domain" description="Mur ligase C-terminal" evidence="10">
    <location>
        <begin position="346"/>
        <end position="472"/>
    </location>
</feature>
<evidence type="ECO:0000256" key="1">
    <source>
        <dbReference type="ARBA" id="ARBA00005898"/>
    </source>
</evidence>
<accession>A0A240UT66</accession>
<feature type="binding site" evidence="7">
    <location>
        <position position="200"/>
    </location>
    <ligand>
        <name>UDP-N-acetyl-alpha-D-muramoyl-L-alanyl-D-glutamate</name>
        <dbReference type="ChEBI" id="CHEBI:83900"/>
    </ligand>
</feature>
<dbReference type="Proteomes" id="UP000194457">
    <property type="component" value="Chromosome"/>
</dbReference>
<keyword evidence="7" id="KW-0067">ATP-binding</keyword>
<comment type="similarity">
    <text evidence="1 7">Belongs to the MurCDEF family. MurE subfamily.</text>
</comment>
<dbReference type="InterPro" id="IPR035911">
    <property type="entry name" value="MurE/MurF_N"/>
</dbReference>
<feature type="binding site" evidence="7">
    <location>
        <position position="47"/>
    </location>
    <ligand>
        <name>UDP-N-acetyl-alpha-D-muramoyl-L-alanyl-D-glutamate</name>
        <dbReference type="ChEBI" id="CHEBI:83900"/>
    </ligand>
</feature>
<dbReference type="GO" id="GO:0008360">
    <property type="term" value="P:regulation of cell shape"/>
    <property type="evidence" value="ECO:0007669"/>
    <property type="project" value="UniProtKB-KW"/>
</dbReference>
<keyword evidence="7" id="KW-0963">Cytoplasm</keyword>
<feature type="binding site" evidence="7">
    <location>
        <begin position="167"/>
        <end position="168"/>
    </location>
    <ligand>
        <name>UDP-N-acetyl-alpha-D-muramoyl-L-alanyl-D-glutamate</name>
        <dbReference type="ChEBI" id="CHEBI:83900"/>
    </ligand>
</feature>
<dbReference type="EMBL" id="CP021358">
    <property type="protein sequence ID" value="ART64273.1"/>
    <property type="molecule type" value="Genomic_DNA"/>
</dbReference>
<comment type="pathway">
    <text evidence="7 8">Cell wall biogenesis; peptidoglycan biosynthesis.</text>
</comment>
<feature type="binding site" evidence="7">
    <location>
        <position position="470"/>
    </location>
    <ligand>
        <name>meso-2,6-diaminopimelate</name>
        <dbReference type="ChEBI" id="CHEBI:57791"/>
    </ligand>
</feature>
<evidence type="ECO:0000259" key="10">
    <source>
        <dbReference type="Pfam" id="PF02875"/>
    </source>
</evidence>
<feature type="binding site" evidence="7">
    <location>
        <position position="474"/>
    </location>
    <ligand>
        <name>meso-2,6-diaminopimelate</name>
        <dbReference type="ChEBI" id="CHEBI:57791"/>
    </ligand>
</feature>
<evidence type="ECO:0000256" key="5">
    <source>
        <dbReference type="ARBA" id="ARBA00023306"/>
    </source>
</evidence>
<evidence type="ECO:0000256" key="4">
    <source>
        <dbReference type="ARBA" id="ARBA00022984"/>
    </source>
</evidence>
<comment type="PTM">
    <text evidence="7">Carboxylation is probably crucial for Mg(2+) binding and, consequently, for the gamma-phosphate positioning of ATP.</text>
</comment>
<feature type="binding site" evidence="7">
    <location>
        <position position="45"/>
    </location>
    <ligand>
        <name>UDP-N-acetyl-alpha-D-muramoyl-L-alanyl-D-glutamate</name>
        <dbReference type="ChEBI" id="CHEBI:83900"/>
    </ligand>
</feature>
<dbReference type="HAMAP" id="MF_00208">
    <property type="entry name" value="MurE"/>
    <property type="match status" value="1"/>
</dbReference>
<feature type="binding site" evidence="7">
    <location>
        <begin position="419"/>
        <end position="422"/>
    </location>
    <ligand>
        <name>meso-2,6-diaminopimelate</name>
        <dbReference type="ChEBI" id="CHEBI:57791"/>
    </ligand>
</feature>
<dbReference type="InterPro" id="IPR036615">
    <property type="entry name" value="Mur_ligase_C_dom_sf"/>
</dbReference>
<feature type="binding site" evidence="7">
    <location>
        <position position="194"/>
    </location>
    <ligand>
        <name>UDP-N-acetyl-alpha-D-muramoyl-L-alanyl-D-glutamate</name>
        <dbReference type="ChEBI" id="CHEBI:83900"/>
    </ligand>
</feature>
<feature type="binding site" evidence="7">
    <location>
        <begin position="125"/>
        <end position="131"/>
    </location>
    <ligand>
        <name>ATP</name>
        <dbReference type="ChEBI" id="CHEBI:30616"/>
    </ligand>
</feature>
<comment type="cofactor">
    <cofactor evidence="7">
        <name>Mg(2+)</name>
        <dbReference type="ChEBI" id="CHEBI:18420"/>
    </cofactor>
</comment>
<dbReference type="PANTHER" id="PTHR23135:SF4">
    <property type="entry name" value="UDP-N-ACETYLMURAMOYL-L-ALANYL-D-GLUTAMATE--2,6-DIAMINOPIMELATE LIGASE MURE HOMOLOG, CHLOROPLASTIC"/>
    <property type="match status" value="1"/>
</dbReference>
<sequence length="502" mass="54132">MFPPTIRARRRLVPDLPTSTLADAIARLWPDTDTLPLADEARLVLDSRHVETGDVFVALPGTRVDGRQYIDQARDRGAALILVAPPWQETADDLLILDDLPERLGQLASLVMGVPDSLEQIAVTGTNGKSSVTHYIAALSEALATPAGLIGTLGSGRPGMLEHAGLTTPDAISLQQRLRELAVAGAERVALEASSHALDQHRLSGCCIRAAVFTNLSRDHLDYHPSMAAYAAAKARLFQRPELELAVVNADDALARLMLAGVSKKASVLRVGSQDSHDFQVRRWQAQRLGLEAGIMTPEGERTLRLSLMGRFNLDNVLLAIATLYGLGSPLDALMKAAEQLTPVPGRMQLLARPDAPAVVVDYAHTPDALRNALLALREHVPGRLWCVLGCGGDRDTGKRPLMGGVAALLADEVVVTDDNPRSEPPEDIRRMIMSEMPQGAHVREVAGRAQAIADVVARAGAQDVILLAGKGHEDYQEIQGVRYPFSDMDVASLALEAHWHE</sequence>
<dbReference type="Gene3D" id="3.40.1190.10">
    <property type="entry name" value="Mur-like, catalytic domain"/>
    <property type="match status" value="1"/>
</dbReference>
<feature type="modified residue" description="N6-carboxylysine" evidence="7">
    <location>
        <position position="234"/>
    </location>
</feature>
<keyword evidence="3 7" id="KW-0133">Cell shape</keyword>
<evidence type="ECO:0000259" key="11">
    <source>
        <dbReference type="Pfam" id="PF08245"/>
    </source>
</evidence>
<dbReference type="GO" id="GO:0000287">
    <property type="term" value="F:magnesium ion binding"/>
    <property type="evidence" value="ECO:0007669"/>
    <property type="project" value="UniProtKB-UniRule"/>
</dbReference>
<evidence type="ECO:0000256" key="8">
    <source>
        <dbReference type="RuleBase" id="RU004135"/>
    </source>
</evidence>
<dbReference type="GO" id="GO:0008765">
    <property type="term" value="F:UDP-N-acetylmuramoylalanyl-D-glutamate-2,6-diaminopimelate ligase activity"/>
    <property type="evidence" value="ECO:0007669"/>
    <property type="project" value="UniProtKB-UniRule"/>
</dbReference>
<dbReference type="Pfam" id="PF02875">
    <property type="entry name" value="Mur_ligase_C"/>
    <property type="match status" value="1"/>
</dbReference>
<dbReference type="AlphaFoldDB" id="A0A240UT66"/>
<dbReference type="InterPro" id="IPR005761">
    <property type="entry name" value="UDP-N-AcMur-Glu-dNH2Pim_ligase"/>
</dbReference>
<comment type="catalytic activity">
    <reaction evidence="7">
        <text>UDP-N-acetyl-alpha-D-muramoyl-L-alanyl-D-glutamate + meso-2,6-diaminopimelate + ATP = UDP-N-acetyl-alpha-D-muramoyl-L-alanyl-gamma-D-glutamyl-meso-2,6-diaminopimelate + ADP + phosphate + H(+)</text>
        <dbReference type="Rhea" id="RHEA:23676"/>
        <dbReference type="ChEBI" id="CHEBI:15378"/>
        <dbReference type="ChEBI" id="CHEBI:30616"/>
        <dbReference type="ChEBI" id="CHEBI:43474"/>
        <dbReference type="ChEBI" id="CHEBI:57791"/>
        <dbReference type="ChEBI" id="CHEBI:83900"/>
        <dbReference type="ChEBI" id="CHEBI:83905"/>
        <dbReference type="ChEBI" id="CHEBI:456216"/>
        <dbReference type="EC" id="6.3.2.13"/>
    </reaction>
</comment>
<dbReference type="GO" id="GO:0071555">
    <property type="term" value="P:cell wall organization"/>
    <property type="evidence" value="ECO:0007669"/>
    <property type="project" value="UniProtKB-KW"/>
</dbReference>
<keyword evidence="7" id="KW-0547">Nucleotide-binding</keyword>
<dbReference type="GO" id="GO:0051301">
    <property type="term" value="P:cell division"/>
    <property type="evidence" value="ECO:0007669"/>
    <property type="project" value="UniProtKB-KW"/>
</dbReference>
<dbReference type="InterPro" id="IPR013221">
    <property type="entry name" value="Mur_ligase_cen"/>
</dbReference>
<dbReference type="GO" id="GO:0009252">
    <property type="term" value="P:peptidoglycan biosynthetic process"/>
    <property type="evidence" value="ECO:0007669"/>
    <property type="project" value="UniProtKB-UniRule"/>
</dbReference>
<evidence type="ECO:0000256" key="2">
    <source>
        <dbReference type="ARBA" id="ARBA00022618"/>
    </source>
</evidence>
<feature type="domain" description="Mur ligase N-terminal catalytic" evidence="9">
    <location>
        <begin position="45"/>
        <end position="87"/>
    </location>
</feature>
<dbReference type="KEGG" id="kma:B9H00_15450"/>
<dbReference type="OrthoDB" id="9800958at2"/>
<dbReference type="SUPFAM" id="SSF63418">
    <property type="entry name" value="MurE/MurF N-terminal domain"/>
    <property type="match status" value="1"/>
</dbReference>
<feature type="short sequence motif" description="Meso-diaminopimelate recognition motif" evidence="7">
    <location>
        <begin position="419"/>
        <end position="422"/>
    </location>
</feature>
<dbReference type="UniPathway" id="UPA00219"/>
<keyword evidence="4 7" id="KW-0573">Peptidoglycan synthesis</keyword>
<evidence type="ECO:0000259" key="9">
    <source>
        <dbReference type="Pfam" id="PF01225"/>
    </source>
</evidence>
<dbReference type="PANTHER" id="PTHR23135">
    <property type="entry name" value="MUR LIGASE FAMILY MEMBER"/>
    <property type="match status" value="1"/>
</dbReference>
<keyword evidence="2 7" id="KW-0132">Cell division</keyword>
<evidence type="ECO:0000256" key="7">
    <source>
        <dbReference type="HAMAP-Rule" id="MF_00208"/>
    </source>
</evidence>